<sequence length="107" mass="11852">MGECFYLLDWALVLKEKGSLLDLIDPRLGSKFNKEDMMITINVALLCCNVSAALRPAMSSVVSMLEGRAPVQELVLDPSASRACTSSTSVHDLYPINPNSNYWENRD</sequence>
<dbReference type="PANTHER" id="PTHR47973">
    <property type="entry name" value="CYSTEINE-RICH RECEPTOR-LIKE PROTEIN KINASE 3"/>
    <property type="match status" value="1"/>
</dbReference>
<dbReference type="Proteomes" id="UP001457282">
    <property type="component" value="Unassembled WGS sequence"/>
</dbReference>
<accession>A0AAW1XP61</accession>
<name>A0AAW1XP61_RUBAR</name>
<dbReference type="AlphaFoldDB" id="A0AAW1XP61"/>
<evidence type="ECO:0000256" key="3">
    <source>
        <dbReference type="ARBA" id="ARBA00022777"/>
    </source>
</evidence>
<dbReference type="GO" id="GO:0005524">
    <property type="term" value="F:ATP binding"/>
    <property type="evidence" value="ECO:0007669"/>
    <property type="project" value="UniProtKB-KW"/>
</dbReference>
<evidence type="ECO:0000256" key="4">
    <source>
        <dbReference type="ARBA" id="ARBA00022840"/>
    </source>
</evidence>
<gene>
    <name evidence="5" type="ORF">M0R45_014552</name>
</gene>
<dbReference type="EMBL" id="JBEDUW010000003">
    <property type="protein sequence ID" value="KAK9937783.1"/>
    <property type="molecule type" value="Genomic_DNA"/>
</dbReference>
<evidence type="ECO:0000256" key="1">
    <source>
        <dbReference type="ARBA" id="ARBA00022679"/>
    </source>
</evidence>
<keyword evidence="6" id="KW-1185">Reference proteome</keyword>
<evidence type="ECO:0000313" key="5">
    <source>
        <dbReference type="EMBL" id="KAK9937783.1"/>
    </source>
</evidence>
<comment type="caution">
    <text evidence="5">The sequence shown here is derived from an EMBL/GenBank/DDBJ whole genome shotgun (WGS) entry which is preliminary data.</text>
</comment>
<reference evidence="5 6" key="1">
    <citation type="journal article" date="2023" name="G3 (Bethesda)">
        <title>A chromosome-length genome assembly and annotation of blackberry (Rubus argutus, cv. 'Hillquist').</title>
        <authorList>
            <person name="Bruna T."/>
            <person name="Aryal R."/>
            <person name="Dudchenko O."/>
            <person name="Sargent D.J."/>
            <person name="Mead D."/>
            <person name="Buti M."/>
            <person name="Cavallini A."/>
            <person name="Hytonen T."/>
            <person name="Andres J."/>
            <person name="Pham M."/>
            <person name="Weisz D."/>
            <person name="Mascagni F."/>
            <person name="Usai G."/>
            <person name="Natali L."/>
            <person name="Bassil N."/>
            <person name="Fernandez G.E."/>
            <person name="Lomsadze A."/>
            <person name="Armour M."/>
            <person name="Olukolu B."/>
            <person name="Poorten T."/>
            <person name="Britton C."/>
            <person name="Davik J."/>
            <person name="Ashrafi H."/>
            <person name="Aiden E.L."/>
            <person name="Borodovsky M."/>
            <person name="Worthington M."/>
        </authorList>
    </citation>
    <scope>NUCLEOTIDE SEQUENCE [LARGE SCALE GENOMIC DNA]</scope>
    <source>
        <strain evidence="5">PI 553951</strain>
    </source>
</reference>
<organism evidence="5 6">
    <name type="scientific">Rubus argutus</name>
    <name type="common">Southern blackberry</name>
    <dbReference type="NCBI Taxonomy" id="59490"/>
    <lineage>
        <taxon>Eukaryota</taxon>
        <taxon>Viridiplantae</taxon>
        <taxon>Streptophyta</taxon>
        <taxon>Embryophyta</taxon>
        <taxon>Tracheophyta</taxon>
        <taxon>Spermatophyta</taxon>
        <taxon>Magnoliopsida</taxon>
        <taxon>eudicotyledons</taxon>
        <taxon>Gunneridae</taxon>
        <taxon>Pentapetalae</taxon>
        <taxon>rosids</taxon>
        <taxon>fabids</taxon>
        <taxon>Rosales</taxon>
        <taxon>Rosaceae</taxon>
        <taxon>Rosoideae</taxon>
        <taxon>Rosoideae incertae sedis</taxon>
        <taxon>Rubus</taxon>
    </lineage>
</organism>
<dbReference type="InterPro" id="IPR052059">
    <property type="entry name" value="CR_Ser/Thr_kinase"/>
</dbReference>
<keyword evidence="1" id="KW-0808">Transferase</keyword>
<proteinExistence type="predicted"/>
<dbReference type="Gene3D" id="1.10.510.10">
    <property type="entry name" value="Transferase(Phosphotransferase) domain 1"/>
    <property type="match status" value="1"/>
</dbReference>
<protein>
    <submittedName>
        <fullName evidence="5">Uncharacterized protein</fullName>
    </submittedName>
</protein>
<keyword evidence="4" id="KW-0067">ATP-binding</keyword>
<keyword evidence="2" id="KW-0547">Nucleotide-binding</keyword>
<evidence type="ECO:0000313" key="6">
    <source>
        <dbReference type="Proteomes" id="UP001457282"/>
    </source>
</evidence>
<dbReference type="GO" id="GO:0016301">
    <property type="term" value="F:kinase activity"/>
    <property type="evidence" value="ECO:0007669"/>
    <property type="project" value="UniProtKB-KW"/>
</dbReference>
<keyword evidence="3" id="KW-0418">Kinase</keyword>
<evidence type="ECO:0000256" key="2">
    <source>
        <dbReference type="ARBA" id="ARBA00022741"/>
    </source>
</evidence>